<dbReference type="PANTHER" id="PTHR43603:SF1">
    <property type="entry name" value="ZINC-REGULATED GTPASE METALLOPROTEIN ACTIVATOR 1"/>
    <property type="match status" value="1"/>
</dbReference>
<dbReference type="InterPro" id="IPR027417">
    <property type="entry name" value="P-loop_NTPase"/>
</dbReference>
<dbReference type="Pfam" id="PF02492">
    <property type="entry name" value="cobW"/>
    <property type="match status" value="1"/>
</dbReference>
<evidence type="ECO:0000256" key="3">
    <source>
        <dbReference type="ARBA" id="ARBA00023186"/>
    </source>
</evidence>
<evidence type="ECO:0000256" key="2">
    <source>
        <dbReference type="ARBA" id="ARBA00022801"/>
    </source>
</evidence>
<evidence type="ECO:0000259" key="7">
    <source>
        <dbReference type="SMART" id="SM00833"/>
    </source>
</evidence>
<evidence type="ECO:0000256" key="1">
    <source>
        <dbReference type="ARBA" id="ARBA00022741"/>
    </source>
</evidence>
<dbReference type="InterPro" id="IPR051927">
    <property type="entry name" value="Zn_Chap_cDPG_Synth"/>
</dbReference>
<reference evidence="8" key="1">
    <citation type="submission" date="2021-01" db="EMBL/GenBank/DDBJ databases">
        <authorList>
            <person name="Corre E."/>
            <person name="Pelletier E."/>
            <person name="Niang G."/>
            <person name="Scheremetjew M."/>
            <person name="Finn R."/>
            <person name="Kale V."/>
            <person name="Holt S."/>
            <person name="Cochrane G."/>
            <person name="Meng A."/>
            <person name="Brown T."/>
            <person name="Cohen L."/>
        </authorList>
    </citation>
    <scope>NUCLEOTIDE SEQUENCE</scope>
    <source>
        <strain evidence="8">CCMP3105</strain>
    </source>
</reference>
<gene>
    <name evidence="8" type="ORF">AMON00008_LOCUS33354</name>
</gene>
<dbReference type="InterPro" id="IPR003495">
    <property type="entry name" value="CobW/HypB/UreG_nucleotide-bd"/>
</dbReference>
<accession>A0A7S4VGP7</accession>
<protein>
    <recommendedName>
        <fullName evidence="7">CobW C-terminal domain-containing protein</fullName>
    </recommendedName>
</protein>
<keyword evidence="1" id="KW-0547">Nucleotide-binding</keyword>
<dbReference type="InterPro" id="IPR036627">
    <property type="entry name" value="CobW-likC_sf"/>
</dbReference>
<comment type="similarity">
    <text evidence="4">Belongs to the SIMIBI class G3E GTPase family. ZNG1 subfamily.</text>
</comment>
<evidence type="ECO:0000256" key="5">
    <source>
        <dbReference type="ARBA" id="ARBA00049117"/>
    </source>
</evidence>
<dbReference type="Pfam" id="PF07683">
    <property type="entry name" value="CobW_C"/>
    <property type="match status" value="1"/>
</dbReference>
<dbReference type="Gene3D" id="3.30.1220.10">
    <property type="entry name" value="CobW-like, C-terminal domain"/>
    <property type="match status" value="1"/>
</dbReference>
<comment type="catalytic activity">
    <reaction evidence="5">
        <text>GTP + H2O = GDP + phosphate + H(+)</text>
        <dbReference type="Rhea" id="RHEA:19669"/>
        <dbReference type="ChEBI" id="CHEBI:15377"/>
        <dbReference type="ChEBI" id="CHEBI:15378"/>
        <dbReference type="ChEBI" id="CHEBI:37565"/>
        <dbReference type="ChEBI" id="CHEBI:43474"/>
        <dbReference type="ChEBI" id="CHEBI:58189"/>
    </reaction>
    <physiologicalReaction direction="left-to-right" evidence="5">
        <dbReference type="Rhea" id="RHEA:19670"/>
    </physiologicalReaction>
</comment>
<dbReference type="EMBL" id="HBNR01047838">
    <property type="protein sequence ID" value="CAE4610039.1"/>
    <property type="molecule type" value="Transcribed_RNA"/>
</dbReference>
<name>A0A7S4VGP7_9DINO</name>
<feature type="compositionally biased region" description="Basic and acidic residues" evidence="6">
    <location>
        <begin position="385"/>
        <end position="413"/>
    </location>
</feature>
<dbReference type="PANTHER" id="PTHR43603">
    <property type="entry name" value="COBW DOMAIN-CONTAINING PROTEIN DDB_G0274527"/>
    <property type="match status" value="1"/>
</dbReference>
<organism evidence="8">
    <name type="scientific">Alexandrium monilatum</name>
    <dbReference type="NCBI Taxonomy" id="311494"/>
    <lineage>
        <taxon>Eukaryota</taxon>
        <taxon>Sar</taxon>
        <taxon>Alveolata</taxon>
        <taxon>Dinophyceae</taxon>
        <taxon>Gonyaulacales</taxon>
        <taxon>Pyrocystaceae</taxon>
        <taxon>Alexandrium</taxon>
    </lineage>
</organism>
<dbReference type="GO" id="GO:0016787">
    <property type="term" value="F:hydrolase activity"/>
    <property type="evidence" value="ECO:0007669"/>
    <property type="project" value="UniProtKB-KW"/>
</dbReference>
<proteinExistence type="inferred from homology"/>
<feature type="domain" description="CobW C-terminal" evidence="7">
    <location>
        <begin position="333"/>
        <end position="506"/>
    </location>
</feature>
<sequence>MKRPAAAAAPDAGKQRRREDARLPVSTICGFLGAGKTTLLKHVLEARRADGGEFRCAVIVNDMAELNIDESLVRHSDLVQSDDVIAMDNGCVCCTLRSDLVEQIIGLAKQKKFDYMIVEASGVSEPAQMARVFAPCDKDHEHDEAHGERESLSDLARLDTCVTVVDAADFFNNLEAVARGPEKQSLPHLLVEQIEYANVVVLNKADLVSQLQLARVEDMVSGLNPRGKILTSRQSRIDALEVVNTGLYRTDDFASLHAQLKREEEQEEEETFELACCSANVAKGLAACCAVGSAPRVRDSGKSRVVLASSHASGFQRVRRKGQAARHASRFGIASFLYKARRPFHPERFDADLVRKFFLFHDDEDGEEEGDGDGAKPRGGRKTKREQERREKDREEKLRKRQEEASEKEPLRTERMGSLLRSKGFIWLANRHDFMGVYSSVGSVLTLSFPTRWNALEEKAYTGTPEEQAELRKHFVEVWGDRRQELVFIGKNLKHEAIQEVLDGCLLTDKEMSLGIDGWKATLGDIMLDAADEEDSGGEGE</sequence>
<keyword evidence="3" id="KW-0143">Chaperone</keyword>
<keyword evidence="2" id="KW-0378">Hydrolase</keyword>
<dbReference type="AlphaFoldDB" id="A0A7S4VGP7"/>
<dbReference type="InterPro" id="IPR011629">
    <property type="entry name" value="CobW-like_C"/>
</dbReference>
<dbReference type="SMART" id="SM00833">
    <property type="entry name" value="CobW_C"/>
    <property type="match status" value="1"/>
</dbReference>
<dbReference type="CDD" id="cd03112">
    <property type="entry name" value="CobW-like"/>
    <property type="match status" value="1"/>
</dbReference>
<evidence type="ECO:0000256" key="4">
    <source>
        <dbReference type="ARBA" id="ARBA00034320"/>
    </source>
</evidence>
<dbReference type="GO" id="GO:0000166">
    <property type="term" value="F:nucleotide binding"/>
    <property type="evidence" value="ECO:0007669"/>
    <property type="project" value="UniProtKB-KW"/>
</dbReference>
<feature type="region of interest" description="Disordered" evidence="6">
    <location>
        <begin position="365"/>
        <end position="413"/>
    </location>
</feature>
<dbReference type="SUPFAM" id="SSF52540">
    <property type="entry name" value="P-loop containing nucleoside triphosphate hydrolases"/>
    <property type="match status" value="1"/>
</dbReference>
<evidence type="ECO:0000313" key="8">
    <source>
        <dbReference type="EMBL" id="CAE4610039.1"/>
    </source>
</evidence>
<dbReference type="SUPFAM" id="SSF90002">
    <property type="entry name" value="Hypothetical protein YjiA, C-terminal domain"/>
    <property type="match status" value="1"/>
</dbReference>
<evidence type="ECO:0000256" key="6">
    <source>
        <dbReference type="SAM" id="MobiDB-lite"/>
    </source>
</evidence>
<dbReference type="Gene3D" id="3.40.50.300">
    <property type="entry name" value="P-loop containing nucleotide triphosphate hydrolases"/>
    <property type="match status" value="1"/>
</dbReference>